<reference evidence="1 2" key="1">
    <citation type="journal article" date="2013" name="Environ. Microbiol.">
        <title>Chloride and organic osmolytes: a hybrid strategy to cope with elevated salinities by the moderately halophilic, chloride-dependent bacterium Halobacillus halophilus.</title>
        <authorList>
            <person name="Saum S.H."/>
            <person name="Pfeiffer F."/>
            <person name="Palm P."/>
            <person name="Rampp M."/>
            <person name="Schuster S.C."/>
            <person name="Muller V."/>
            <person name="Oesterhelt D."/>
        </authorList>
    </citation>
    <scope>NUCLEOTIDE SEQUENCE [LARGE SCALE GENOMIC DNA]</scope>
    <source>
        <strain evidence="2">ATCC 35676 / DSM 2266 / JCM 20832 / KCTC 3685 / LMG 17431 / NBRC 102448 / NCIMB 2269</strain>
    </source>
</reference>
<dbReference type="Proteomes" id="UP000007397">
    <property type="component" value="Chromosome"/>
</dbReference>
<dbReference type="KEGG" id="hhd:HBHAL_3908"/>
<dbReference type="EMBL" id="HE717023">
    <property type="protein sequence ID" value="CCG46250.1"/>
    <property type="molecule type" value="Genomic_DNA"/>
</dbReference>
<dbReference type="AlphaFoldDB" id="I0JQ30"/>
<dbReference type="HOGENOM" id="CLU_3356525_0_0_9"/>
<organism evidence="1 2">
    <name type="scientific">Halobacillus halophilus (strain ATCC 35676 / DSM 2266 / JCM 20832 / KCTC 3685 / LMG 17431 / NBRC 102448 / NCIMB 2269)</name>
    <name type="common">Sporosarcina halophila</name>
    <dbReference type="NCBI Taxonomy" id="866895"/>
    <lineage>
        <taxon>Bacteria</taxon>
        <taxon>Bacillati</taxon>
        <taxon>Bacillota</taxon>
        <taxon>Bacilli</taxon>
        <taxon>Bacillales</taxon>
        <taxon>Bacillaceae</taxon>
        <taxon>Halobacillus</taxon>
    </lineage>
</organism>
<sequence>MWSDGLWIENHFHFIFFSQFCKMKIYEFDEGGESNE</sequence>
<keyword evidence="2" id="KW-1185">Reference proteome</keyword>
<dbReference type="STRING" id="866895.HBHAL_3908"/>
<evidence type="ECO:0000313" key="1">
    <source>
        <dbReference type="EMBL" id="CCG46250.1"/>
    </source>
</evidence>
<accession>I0JQ30</accession>
<gene>
    <name evidence="1" type="ordered locus">HBHAL_3908</name>
</gene>
<evidence type="ECO:0000313" key="2">
    <source>
        <dbReference type="Proteomes" id="UP000007397"/>
    </source>
</evidence>
<proteinExistence type="predicted"/>
<protein>
    <submittedName>
        <fullName evidence="1">Uncharacterized protein</fullName>
    </submittedName>
</protein>
<name>I0JQ30_HALH3</name>